<sequence length="55" mass="5898">MKKKSTLSNVQYPTYTPQATSIGNIQSNVSQSAPSSLAQQGYTKKKGCGCGKNRM</sequence>
<dbReference type="EMBL" id="HG810024">
    <property type="protein sequence ID" value="CDN39539.1"/>
    <property type="molecule type" value="Genomic_DNA"/>
</dbReference>
<accession>W8YDD5</accession>
<dbReference type="HOGENOM" id="CLU_3022650_0_0_9"/>
<dbReference type="AlphaFoldDB" id="W8YDD5"/>
<proteinExistence type="predicted"/>
<reference evidence="2" key="2">
    <citation type="submission" date="2014-01" db="EMBL/GenBank/DDBJ databases">
        <authorList>
            <person name="Aslett M."/>
        </authorList>
    </citation>
    <scope>NUCLEOTIDE SEQUENCE [LARGE SCALE GENOMIC DNA]</scope>
    <source>
        <strain evidence="2">DB27</strain>
    </source>
</reference>
<evidence type="ECO:0000313" key="2">
    <source>
        <dbReference type="EMBL" id="CDN39539.1"/>
    </source>
</evidence>
<protein>
    <submittedName>
        <fullName evidence="2">Uncharacterized protein</fullName>
    </submittedName>
</protein>
<feature type="region of interest" description="Disordered" evidence="1">
    <location>
        <begin position="31"/>
        <end position="55"/>
    </location>
</feature>
<evidence type="ECO:0000256" key="1">
    <source>
        <dbReference type="SAM" id="MobiDB-lite"/>
    </source>
</evidence>
<reference evidence="2" key="1">
    <citation type="submission" date="2014-01" db="EMBL/GenBank/DDBJ databases">
        <title>Draft genome sequence of highly nematicidal Bacillus thuringiensis DB27.</title>
        <authorList>
            <person name="Iatsenko I."/>
            <person name="Pickard D."/>
            <person name="Corton C."/>
            <person name="Dougan G."/>
            <person name="Sommer R.J."/>
        </authorList>
    </citation>
    <scope>NUCLEOTIDE SEQUENCE [LARGE SCALE GENOMIC DNA]</scope>
    <source>
        <strain evidence="2">DB27</strain>
    </source>
</reference>
<dbReference type="RefSeq" id="WP_164727834.1">
    <property type="nucleotide sequence ID" value="NZ_HG810024.1"/>
</dbReference>
<dbReference type="Proteomes" id="UP000030682">
    <property type="component" value="Unassembled WGS sequence"/>
</dbReference>
<feature type="compositionally biased region" description="Polar residues" evidence="1">
    <location>
        <begin position="31"/>
        <end position="42"/>
    </location>
</feature>
<feature type="compositionally biased region" description="Basic residues" evidence="1">
    <location>
        <begin position="43"/>
        <end position="55"/>
    </location>
</feature>
<organism evidence="2">
    <name type="scientific">Bacillus thuringiensis DB27</name>
    <dbReference type="NCBI Taxonomy" id="1431339"/>
    <lineage>
        <taxon>Bacteria</taxon>
        <taxon>Bacillati</taxon>
        <taxon>Bacillota</taxon>
        <taxon>Bacilli</taxon>
        <taxon>Bacillales</taxon>
        <taxon>Bacillaceae</taxon>
        <taxon>Bacillus</taxon>
        <taxon>Bacillus cereus group</taxon>
    </lineage>
</organism>
<name>W8YDD5_BACTU</name>
<gene>
    <name evidence="2" type="ORF">BTDB27_p000202</name>
</gene>